<dbReference type="EMBL" id="WJQU01000004">
    <property type="protein sequence ID" value="KAJ6636579.1"/>
    <property type="molecule type" value="Genomic_DNA"/>
</dbReference>
<accession>A0A9Q0MS15</accession>
<dbReference type="Pfam" id="PF00995">
    <property type="entry name" value="Sec1"/>
    <property type="match status" value="1"/>
</dbReference>
<dbReference type="PANTHER" id="PTHR11679">
    <property type="entry name" value="VESICLE PROTEIN SORTING-ASSOCIATED"/>
    <property type="match status" value="1"/>
</dbReference>
<dbReference type="Gene3D" id="3.40.50.1910">
    <property type="match status" value="2"/>
</dbReference>
<comment type="caution">
    <text evidence="2">The sequence shown here is derived from an EMBL/GenBank/DDBJ whole genome shotgun (WGS) entry which is preliminary data.</text>
</comment>
<dbReference type="SUPFAM" id="SSF56815">
    <property type="entry name" value="Sec1/munc18-like (SM) proteins"/>
    <property type="match status" value="1"/>
</dbReference>
<dbReference type="GO" id="GO:0016192">
    <property type="term" value="P:vesicle-mediated transport"/>
    <property type="evidence" value="ECO:0007669"/>
    <property type="project" value="InterPro"/>
</dbReference>
<dbReference type="InterPro" id="IPR027482">
    <property type="entry name" value="Sec1-like_dom2"/>
</dbReference>
<feature type="non-terminal residue" evidence="2">
    <location>
        <position position="621"/>
    </location>
</feature>
<keyword evidence="3" id="KW-1185">Reference proteome</keyword>
<comment type="similarity">
    <text evidence="1">Belongs to the STXBP/unc-18/SEC1 family.</text>
</comment>
<dbReference type="Proteomes" id="UP001151699">
    <property type="component" value="Chromosome C"/>
</dbReference>
<proteinExistence type="inferred from homology"/>
<dbReference type="Gene3D" id="1.25.40.850">
    <property type="match status" value="1"/>
</dbReference>
<dbReference type="InterPro" id="IPR043154">
    <property type="entry name" value="Sec-1-like_dom1"/>
</dbReference>
<dbReference type="Gene3D" id="3.40.50.2060">
    <property type="match status" value="1"/>
</dbReference>
<organism evidence="2 3">
    <name type="scientific">Pseudolycoriella hygida</name>
    <dbReference type="NCBI Taxonomy" id="35572"/>
    <lineage>
        <taxon>Eukaryota</taxon>
        <taxon>Metazoa</taxon>
        <taxon>Ecdysozoa</taxon>
        <taxon>Arthropoda</taxon>
        <taxon>Hexapoda</taxon>
        <taxon>Insecta</taxon>
        <taxon>Pterygota</taxon>
        <taxon>Neoptera</taxon>
        <taxon>Endopterygota</taxon>
        <taxon>Diptera</taxon>
        <taxon>Nematocera</taxon>
        <taxon>Sciaroidea</taxon>
        <taxon>Sciaridae</taxon>
        <taxon>Pseudolycoriella</taxon>
    </lineage>
</organism>
<gene>
    <name evidence="2" type="primary">Vps33b</name>
    <name evidence="2" type="ORF">Bhyg_15170</name>
</gene>
<dbReference type="AlphaFoldDB" id="A0A9Q0MS15"/>
<protein>
    <submittedName>
        <fullName evidence="2">Vacuolar protein sorting-associated protein 33B</fullName>
    </submittedName>
</protein>
<dbReference type="InterPro" id="IPR036045">
    <property type="entry name" value="Sec1-like_sf"/>
</dbReference>
<evidence type="ECO:0000313" key="3">
    <source>
        <dbReference type="Proteomes" id="UP001151699"/>
    </source>
</evidence>
<evidence type="ECO:0000256" key="1">
    <source>
        <dbReference type="ARBA" id="ARBA00009884"/>
    </source>
</evidence>
<sequence>MSIDKKLAGFRQISQEKLQNILCSIPSSQKDLVIEPSLIKPLEHVCGASWLRIKGINKIYKFDQENVPPKATTMVYLISSKLIMFKHVLDQIQKLEPRYSEIVDDLAHFHIIVVPNVLNSFQSLLEEMGLFGLVRLHRFNWDFLNLDANILSLEYPQIFQDVFVDNDLSLISSVAHSMRVFNMVFGRPQVILTYGEHSEKILDMVDRMEGFQPKNQQKTCDFSAMVVIDRNKDYASSLLTPVVYSGLLLEIFQSNSGTLQIDVNANKIKSEKLDFLQVNPATVKSTADVTHLRLSGSNDRIYNENRYRHFSEVVTLLSAQAKALGMEGKNLKGMQLAEIQEYVAKKLPKVASHKKDLIKHLILCETIVNELGGQFEKIQTIEESMLFNRNKKQVYTQLQEILSIDAHKFNALRHICLMHLTCGLTNEEATGFITNYLNAFGYKHMNVFPNLTNAGLFPEIENVTKAKLPTISLPKWQSGFQIEANKLKLLPEHDVATKSDPICPSYVFNGSYIPLVAQIASVLLTSESYDQFFAKISSTDQLKMFQYYDRCKESVKDIGGIIKSGAALDAFPLKPKSIFIFILGGLTYAEVAACQLVERLSGAKIVIGSNCVISGRDIVEA</sequence>
<name>A0A9Q0MS15_9DIPT</name>
<dbReference type="OrthoDB" id="10262528at2759"/>
<evidence type="ECO:0000313" key="2">
    <source>
        <dbReference type="EMBL" id="KAJ6636579.1"/>
    </source>
</evidence>
<dbReference type="InterPro" id="IPR001619">
    <property type="entry name" value="Sec1-like"/>
</dbReference>
<dbReference type="InterPro" id="IPR043155">
    <property type="entry name" value="VPS33_dom3b"/>
</dbReference>
<reference evidence="2" key="1">
    <citation type="submission" date="2022-07" db="EMBL/GenBank/DDBJ databases">
        <authorList>
            <person name="Trinca V."/>
            <person name="Uliana J.V.C."/>
            <person name="Torres T.T."/>
            <person name="Ward R.J."/>
            <person name="Monesi N."/>
        </authorList>
    </citation>
    <scope>NUCLEOTIDE SEQUENCE</scope>
    <source>
        <strain evidence="2">HSMRA1968</strain>
        <tissue evidence="2">Whole embryos</tissue>
    </source>
</reference>